<dbReference type="PANTHER" id="PTHR11640:SF31">
    <property type="entry name" value="IRREGULAR CHIASM C-ROUGHEST PROTEIN-RELATED"/>
    <property type="match status" value="1"/>
</dbReference>
<comment type="subcellular location">
    <subcellularLocation>
        <location evidence="1">Membrane</location>
        <topology evidence="1">Single-pass type I membrane protein</topology>
    </subcellularLocation>
</comment>
<sequence>MRLTPRSSKIIKCSSYILYHLRIVNVRSVWLDAVEQVYFISGHPLMIDCKIHDYNGEKVTWGRFDSEQVRHESKGKMMDGEKDTKILRLTIELADTADSGMYSCRVGDREDEKIVYTEIATVRAPGANVSEGFDANLKCELTPDYMQKSLVWQRDGLPLDQIPSLKDRISLDQENASLTIKNAKLSDAGTYTCEIRLIGNKVQTFTENVILQGRPYRMETDPADKVFSASETSLTLKCPVKGTPSPEVFWQRGDDVLESGTKYTMTSKGDVKSANLEISEPHEDDFGEYVCTAENVMGKVDITFNVVNATMAQIPGGGPEAQAGAGGHNAGHSVWKFSTDLLALLALVAVPAKVAYFS</sequence>
<comment type="caution">
    <text evidence="7">The sequence shown here is derived from an EMBL/GenBank/DDBJ whole genome shotgun (WGS) entry which is preliminary data.</text>
</comment>
<dbReference type="InterPro" id="IPR007110">
    <property type="entry name" value="Ig-like_dom"/>
</dbReference>
<accession>A0AAE0Y5B3</accession>
<dbReference type="InterPro" id="IPR013783">
    <property type="entry name" value="Ig-like_fold"/>
</dbReference>
<keyword evidence="5" id="KW-0393">Immunoglobulin domain</keyword>
<evidence type="ECO:0000259" key="6">
    <source>
        <dbReference type="PROSITE" id="PS50835"/>
    </source>
</evidence>
<dbReference type="InterPro" id="IPR036179">
    <property type="entry name" value="Ig-like_dom_sf"/>
</dbReference>
<evidence type="ECO:0000256" key="1">
    <source>
        <dbReference type="ARBA" id="ARBA00004479"/>
    </source>
</evidence>
<feature type="domain" description="Ig-like" evidence="6">
    <location>
        <begin position="117"/>
        <end position="210"/>
    </location>
</feature>
<dbReference type="PROSITE" id="PS50835">
    <property type="entry name" value="IG_LIKE"/>
    <property type="match status" value="3"/>
</dbReference>
<evidence type="ECO:0000256" key="5">
    <source>
        <dbReference type="ARBA" id="ARBA00023319"/>
    </source>
</evidence>
<dbReference type="InterPro" id="IPR003599">
    <property type="entry name" value="Ig_sub"/>
</dbReference>
<keyword evidence="4" id="KW-0325">Glycoprotein</keyword>
<evidence type="ECO:0000256" key="3">
    <source>
        <dbReference type="ARBA" id="ARBA00023157"/>
    </source>
</evidence>
<dbReference type="InterPro" id="IPR013098">
    <property type="entry name" value="Ig_I-set"/>
</dbReference>
<dbReference type="SMART" id="SM00408">
    <property type="entry name" value="IGc2"/>
    <property type="match status" value="3"/>
</dbReference>
<dbReference type="SMART" id="SM00406">
    <property type="entry name" value="IGv"/>
    <property type="match status" value="2"/>
</dbReference>
<dbReference type="EMBL" id="JAWDGP010006980">
    <property type="protein sequence ID" value="KAK3732100.1"/>
    <property type="molecule type" value="Genomic_DNA"/>
</dbReference>
<dbReference type="InterPro" id="IPR013106">
    <property type="entry name" value="Ig_V-set"/>
</dbReference>
<dbReference type="PRINTS" id="PR01832">
    <property type="entry name" value="VEGFRECEPTOR"/>
</dbReference>
<feature type="domain" description="Ig-like" evidence="6">
    <location>
        <begin position="215"/>
        <end position="303"/>
    </location>
</feature>
<dbReference type="InterPro" id="IPR003598">
    <property type="entry name" value="Ig_sub2"/>
</dbReference>
<keyword evidence="8" id="KW-1185">Reference proteome</keyword>
<evidence type="ECO:0000313" key="7">
    <source>
        <dbReference type="EMBL" id="KAK3732100.1"/>
    </source>
</evidence>
<keyword evidence="3" id="KW-1015">Disulfide bond</keyword>
<evidence type="ECO:0000256" key="2">
    <source>
        <dbReference type="ARBA" id="ARBA00023136"/>
    </source>
</evidence>
<dbReference type="Proteomes" id="UP001283361">
    <property type="component" value="Unassembled WGS sequence"/>
</dbReference>
<dbReference type="FunFam" id="2.60.40.10:FF:000107">
    <property type="entry name" value="Myosin, light chain kinase a"/>
    <property type="match status" value="1"/>
</dbReference>
<dbReference type="GO" id="GO:0005886">
    <property type="term" value="C:plasma membrane"/>
    <property type="evidence" value="ECO:0007669"/>
    <property type="project" value="TreeGrafter"/>
</dbReference>
<keyword evidence="2" id="KW-0472">Membrane</keyword>
<dbReference type="Gene3D" id="2.60.40.10">
    <property type="entry name" value="Immunoglobulins"/>
    <property type="match status" value="3"/>
</dbReference>
<reference evidence="7" key="1">
    <citation type="journal article" date="2023" name="G3 (Bethesda)">
        <title>A reference genome for the long-term kleptoplast-retaining sea slug Elysia crispata morphotype clarki.</title>
        <authorList>
            <person name="Eastman K.E."/>
            <person name="Pendleton A.L."/>
            <person name="Shaikh M.A."/>
            <person name="Suttiyut T."/>
            <person name="Ogas R."/>
            <person name="Tomko P."/>
            <person name="Gavelis G."/>
            <person name="Widhalm J.R."/>
            <person name="Wisecaver J.H."/>
        </authorList>
    </citation>
    <scope>NUCLEOTIDE SEQUENCE</scope>
    <source>
        <strain evidence="7">ECLA1</strain>
    </source>
</reference>
<gene>
    <name evidence="7" type="ORF">RRG08_026485</name>
</gene>
<evidence type="ECO:0000256" key="4">
    <source>
        <dbReference type="ARBA" id="ARBA00023180"/>
    </source>
</evidence>
<name>A0AAE0Y5B3_9GAST</name>
<dbReference type="InterPro" id="IPR051275">
    <property type="entry name" value="Cell_adhesion_signaling"/>
</dbReference>
<dbReference type="SUPFAM" id="SSF48726">
    <property type="entry name" value="Immunoglobulin"/>
    <property type="match status" value="3"/>
</dbReference>
<dbReference type="SMART" id="SM00409">
    <property type="entry name" value="IG"/>
    <property type="match status" value="3"/>
</dbReference>
<evidence type="ECO:0000313" key="8">
    <source>
        <dbReference type="Proteomes" id="UP001283361"/>
    </source>
</evidence>
<dbReference type="GO" id="GO:0098609">
    <property type="term" value="P:cell-cell adhesion"/>
    <property type="evidence" value="ECO:0007669"/>
    <property type="project" value="TreeGrafter"/>
</dbReference>
<proteinExistence type="predicted"/>
<dbReference type="GO" id="GO:0005911">
    <property type="term" value="C:cell-cell junction"/>
    <property type="evidence" value="ECO:0007669"/>
    <property type="project" value="TreeGrafter"/>
</dbReference>
<dbReference type="Pfam" id="PF07679">
    <property type="entry name" value="I-set"/>
    <property type="match status" value="3"/>
</dbReference>
<dbReference type="PANTHER" id="PTHR11640">
    <property type="entry name" value="NEPHRIN"/>
    <property type="match status" value="1"/>
</dbReference>
<dbReference type="CDD" id="cd00096">
    <property type="entry name" value="Ig"/>
    <property type="match status" value="1"/>
</dbReference>
<dbReference type="GO" id="GO:0050839">
    <property type="term" value="F:cell adhesion molecule binding"/>
    <property type="evidence" value="ECO:0007669"/>
    <property type="project" value="TreeGrafter"/>
</dbReference>
<organism evidence="7 8">
    <name type="scientific">Elysia crispata</name>
    <name type="common">lettuce slug</name>
    <dbReference type="NCBI Taxonomy" id="231223"/>
    <lineage>
        <taxon>Eukaryota</taxon>
        <taxon>Metazoa</taxon>
        <taxon>Spiralia</taxon>
        <taxon>Lophotrochozoa</taxon>
        <taxon>Mollusca</taxon>
        <taxon>Gastropoda</taxon>
        <taxon>Heterobranchia</taxon>
        <taxon>Euthyneura</taxon>
        <taxon>Panpulmonata</taxon>
        <taxon>Sacoglossa</taxon>
        <taxon>Placobranchoidea</taxon>
        <taxon>Plakobranchidae</taxon>
        <taxon>Elysia</taxon>
    </lineage>
</organism>
<protein>
    <recommendedName>
        <fullName evidence="6">Ig-like domain-containing protein</fullName>
    </recommendedName>
</protein>
<dbReference type="AlphaFoldDB" id="A0AAE0Y5B3"/>
<feature type="domain" description="Ig-like" evidence="6">
    <location>
        <begin position="5"/>
        <end position="115"/>
    </location>
</feature>